<evidence type="ECO:0000313" key="1">
    <source>
        <dbReference type="EMBL" id="KAK6956847.1"/>
    </source>
</evidence>
<sequence>MHFLDKLAYTSSSIGGDKNAHPDSLRTRGKQESISMNKLRNVLFYESNNGRNVTVTLQHYTHVLDRNSLDLSLLTPSKSEKPTFGSNLTSLRISFVHYAYNPYERWKPSGSPVFPSSEIATLLEPHRNLEHLFLQLPDSESAGWWNINYNHESAHALENITPITPYLKSLTLQGEFSISDKAWSHWSSIPWSRLESLSLVGTSMIDKLAERLANQPLLSLQTLKLAPFIRIHHPLVYCEPVPHPGKISLDVNVPQLSLTGYQPAALMEYLSRSAQNATNLRKLRFHTIKPGPGPGLSVSDIEQLSICTRLSWLGLDIPRDFHPSIARPSSNSSWPGYFDAIARLRPLQHLRTFIHSGYSIEDEVKRYDVLRMFQYIQSRKQGCPLQSLVICEDQGARRGLWIVWAWSKDRIVMDYRYPVTPNLRDIWDFNVARSVEIWNTRTMEKVRDCETQWKDWKGWWVDETEDLFWGISEGW</sequence>
<accession>A0AAX6MWR8</accession>
<dbReference type="Proteomes" id="UP001369815">
    <property type="component" value="Unassembled WGS sequence"/>
</dbReference>
<organism evidence="1 2">
    <name type="scientific">Daldinia eschscholtzii</name>
    <dbReference type="NCBI Taxonomy" id="292717"/>
    <lineage>
        <taxon>Eukaryota</taxon>
        <taxon>Fungi</taxon>
        <taxon>Dikarya</taxon>
        <taxon>Ascomycota</taxon>
        <taxon>Pezizomycotina</taxon>
        <taxon>Sordariomycetes</taxon>
        <taxon>Xylariomycetidae</taxon>
        <taxon>Xylariales</taxon>
        <taxon>Hypoxylaceae</taxon>
        <taxon>Daldinia</taxon>
    </lineage>
</organism>
<dbReference type="AlphaFoldDB" id="A0AAX6MWR8"/>
<dbReference type="EMBL" id="JBANMG010000002">
    <property type="protein sequence ID" value="KAK6956847.1"/>
    <property type="molecule type" value="Genomic_DNA"/>
</dbReference>
<name>A0AAX6MWR8_9PEZI</name>
<gene>
    <name evidence="1" type="ORF">Daesc_002128</name>
</gene>
<proteinExistence type="predicted"/>
<evidence type="ECO:0000313" key="2">
    <source>
        <dbReference type="Proteomes" id="UP001369815"/>
    </source>
</evidence>
<protein>
    <submittedName>
        <fullName evidence="1">Uncharacterized protein</fullName>
    </submittedName>
</protein>
<dbReference type="Gene3D" id="3.80.10.10">
    <property type="entry name" value="Ribonuclease Inhibitor"/>
    <property type="match status" value="1"/>
</dbReference>
<keyword evidence="2" id="KW-1185">Reference proteome</keyword>
<dbReference type="InterPro" id="IPR032675">
    <property type="entry name" value="LRR_dom_sf"/>
</dbReference>
<comment type="caution">
    <text evidence="1">The sequence shown here is derived from an EMBL/GenBank/DDBJ whole genome shotgun (WGS) entry which is preliminary data.</text>
</comment>
<reference evidence="1 2" key="1">
    <citation type="journal article" date="2024" name="Front Chem Biol">
        <title>Unveiling the potential of Daldinia eschscholtzii MFLUCC 19-0629 through bioactivity and bioinformatics studies for enhanced sustainable agriculture production.</title>
        <authorList>
            <person name="Brooks S."/>
            <person name="Weaver J.A."/>
            <person name="Klomchit A."/>
            <person name="Alharthi S.A."/>
            <person name="Onlamun T."/>
            <person name="Nurani R."/>
            <person name="Vong T.K."/>
            <person name="Alberti F."/>
            <person name="Greco C."/>
        </authorList>
    </citation>
    <scope>NUCLEOTIDE SEQUENCE [LARGE SCALE GENOMIC DNA]</scope>
    <source>
        <strain evidence="1">MFLUCC 19-0629</strain>
    </source>
</reference>
<dbReference type="SUPFAM" id="SSF52047">
    <property type="entry name" value="RNI-like"/>
    <property type="match status" value="1"/>
</dbReference>